<evidence type="ECO:0000256" key="1">
    <source>
        <dbReference type="PROSITE-ProRule" id="PRU00277"/>
    </source>
</evidence>
<comment type="catalytic activity">
    <reaction evidence="1">
        <text>[protein]-peptidylproline (omega=180) = [protein]-peptidylproline (omega=0)</text>
        <dbReference type="Rhea" id="RHEA:16237"/>
        <dbReference type="Rhea" id="RHEA-COMP:10747"/>
        <dbReference type="Rhea" id="RHEA-COMP:10748"/>
        <dbReference type="ChEBI" id="CHEBI:83833"/>
        <dbReference type="ChEBI" id="CHEBI:83834"/>
        <dbReference type="EC" id="5.2.1.8"/>
    </reaction>
</comment>
<dbReference type="PANTHER" id="PTHR47860:SF1">
    <property type="entry name" value="PEPTIDYL-PROLYL CIS-TRANS ISOMERASE FKBP17-1, CHLOROPLASTIC"/>
    <property type="match status" value="1"/>
</dbReference>
<dbReference type="EMBL" id="CM031834">
    <property type="protein sequence ID" value="KAG6691473.1"/>
    <property type="molecule type" value="Genomic_DNA"/>
</dbReference>
<reference evidence="4" key="1">
    <citation type="submission" date="2020-12" db="EMBL/GenBank/DDBJ databases">
        <title>WGS assembly of Carya illinoinensis cv. Pawnee.</title>
        <authorList>
            <person name="Platts A."/>
            <person name="Shu S."/>
            <person name="Wright S."/>
            <person name="Barry K."/>
            <person name="Edger P."/>
            <person name="Pires J.C."/>
            <person name="Schmutz J."/>
        </authorList>
    </citation>
    <scope>NUCLEOTIDE SEQUENCE</scope>
    <source>
        <tissue evidence="4">Leaf</tissue>
    </source>
</reference>
<organism evidence="4 6">
    <name type="scientific">Carya illinoinensis</name>
    <name type="common">Pecan</name>
    <dbReference type="NCBI Taxonomy" id="32201"/>
    <lineage>
        <taxon>Eukaryota</taxon>
        <taxon>Viridiplantae</taxon>
        <taxon>Streptophyta</taxon>
        <taxon>Embryophyta</taxon>
        <taxon>Tracheophyta</taxon>
        <taxon>Spermatophyta</taxon>
        <taxon>Magnoliopsida</taxon>
        <taxon>eudicotyledons</taxon>
        <taxon>Gunneridae</taxon>
        <taxon>Pentapetalae</taxon>
        <taxon>rosids</taxon>
        <taxon>fabids</taxon>
        <taxon>Fagales</taxon>
        <taxon>Juglandaceae</taxon>
        <taxon>Carya</taxon>
    </lineage>
</organism>
<feature type="domain" description="PPIase FKBP-type" evidence="3">
    <location>
        <begin position="105"/>
        <end position="225"/>
    </location>
</feature>
<dbReference type="Proteomes" id="UP000811246">
    <property type="component" value="Chromosome 10"/>
</dbReference>
<evidence type="ECO:0000313" key="5">
    <source>
        <dbReference type="EMBL" id="KAG6691473.1"/>
    </source>
</evidence>
<dbReference type="AlphaFoldDB" id="A0A8T1PBK5"/>
<dbReference type="EMBL" id="CM031818">
    <property type="protein sequence ID" value="KAG6638923.1"/>
    <property type="molecule type" value="Genomic_DNA"/>
</dbReference>
<dbReference type="PROSITE" id="PS50059">
    <property type="entry name" value="FKBP_PPIASE"/>
    <property type="match status" value="1"/>
</dbReference>
<dbReference type="PANTHER" id="PTHR47860">
    <property type="entry name" value="PEPTIDYL-PROLYL CIS-TRANS ISOMERASE FKBP17-1, CHLOROPLASTIC"/>
    <property type="match status" value="1"/>
</dbReference>
<dbReference type="GO" id="GO:0003755">
    <property type="term" value="F:peptidyl-prolyl cis-trans isomerase activity"/>
    <property type="evidence" value="ECO:0007669"/>
    <property type="project" value="UniProtKB-KW"/>
</dbReference>
<evidence type="ECO:0000313" key="4">
    <source>
        <dbReference type="EMBL" id="KAG6638923.1"/>
    </source>
</evidence>
<dbReference type="Pfam" id="PF00254">
    <property type="entry name" value="FKBP_C"/>
    <property type="match status" value="1"/>
</dbReference>
<proteinExistence type="predicted"/>
<keyword evidence="1" id="KW-0413">Isomerase</keyword>
<keyword evidence="6" id="KW-1185">Reference proteome</keyword>
<protein>
    <recommendedName>
        <fullName evidence="1">peptidylprolyl isomerase</fullName>
        <ecNumber evidence="1">5.2.1.8</ecNumber>
    </recommendedName>
</protein>
<evidence type="ECO:0000313" key="6">
    <source>
        <dbReference type="Proteomes" id="UP000811609"/>
    </source>
</evidence>
<name>A0A8T1PBK5_CARIL</name>
<evidence type="ECO:0000259" key="3">
    <source>
        <dbReference type="PROSITE" id="PS50059"/>
    </source>
</evidence>
<comment type="caution">
    <text evidence="4">The sequence shown here is derived from an EMBL/GenBank/DDBJ whole genome shotgun (WGS) entry which is preliminary data.</text>
</comment>
<evidence type="ECO:0000256" key="2">
    <source>
        <dbReference type="SAM" id="MobiDB-lite"/>
    </source>
</evidence>
<dbReference type="EC" id="5.2.1.8" evidence="1"/>
<sequence length="227" mass="24262">MTVIQCSAAVQSPLLPRHPKSPSNAVSATTLVSSSSSSSSSPTTSRRAALSLSLFSTAFPTLVFSSSAASSSSKSAVSEFSELPNSGGVKVLDLRFGSGDVPRNGDQVAVHYYGRLAAKQGWRFDSTYDHKDENGEPIPFVFFLGSGKVISGIEAAVRSMKVGGIRRVVIPPSQGYQSTSQEPIPPNYFDRQRLFTTIFNPTRLANGEGSTLGTLIFDIELVSLRHQ</sequence>
<keyword evidence="1" id="KW-0697">Rotamase</keyword>
<dbReference type="InterPro" id="IPR044197">
    <property type="entry name" value="FKBP17-1-like"/>
</dbReference>
<dbReference type="Proteomes" id="UP000811609">
    <property type="component" value="Chromosome 10"/>
</dbReference>
<reference evidence="5" key="2">
    <citation type="submission" date="2021-01" db="EMBL/GenBank/DDBJ databases">
        <authorList>
            <person name="Lovell J.T."/>
            <person name="Bentley N."/>
            <person name="Bhattarai G."/>
            <person name="Jenkins J.W."/>
            <person name="Sreedasyam A."/>
            <person name="Alarcon Y."/>
            <person name="Bock C."/>
            <person name="Boston L."/>
            <person name="Carlson J."/>
            <person name="Cervantes K."/>
            <person name="Clermont K."/>
            <person name="Krom N."/>
            <person name="Kubenka K."/>
            <person name="Mamidi S."/>
            <person name="Mattison C."/>
            <person name="Monteros M."/>
            <person name="Pisani C."/>
            <person name="Plott C."/>
            <person name="Rajasekar S."/>
            <person name="Rhein H.S."/>
            <person name="Rohla C."/>
            <person name="Song M."/>
            <person name="Hilaire R.S."/>
            <person name="Shu S."/>
            <person name="Wells L."/>
            <person name="Wang X."/>
            <person name="Webber J."/>
            <person name="Heerema R.J."/>
            <person name="Klein P."/>
            <person name="Conner P."/>
            <person name="Grauke L."/>
            <person name="Grimwood J."/>
            <person name="Schmutz J."/>
            <person name="Randall J.J."/>
        </authorList>
    </citation>
    <scope>NUCLEOTIDE SEQUENCE</scope>
    <source>
        <tissue evidence="5">Leaf</tissue>
    </source>
</reference>
<accession>A0A8T1PBK5</accession>
<feature type="compositionally biased region" description="Low complexity" evidence="2">
    <location>
        <begin position="25"/>
        <end position="44"/>
    </location>
</feature>
<dbReference type="InterPro" id="IPR001179">
    <property type="entry name" value="PPIase_FKBP_dom"/>
</dbReference>
<gene>
    <name evidence="4" type="ORF">CIPAW_10G065400</name>
    <name evidence="5" type="ORF">I3842_10G064900</name>
</gene>
<feature type="region of interest" description="Disordered" evidence="2">
    <location>
        <begin position="14"/>
        <end position="44"/>
    </location>
</feature>